<dbReference type="InterPro" id="IPR046281">
    <property type="entry name" value="DUF6318"/>
</dbReference>
<feature type="domain" description="DUF6318" evidence="2">
    <location>
        <begin position="91"/>
        <end position="245"/>
    </location>
</feature>
<feature type="compositionally biased region" description="Basic and acidic residues" evidence="1">
    <location>
        <begin position="87"/>
        <end position="100"/>
    </location>
</feature>
<gene>
    <name evidence="3" type="ORF">NCTC10207_01528</name>
</gene>
<organism evidence="3 4">
    <name type="scientific">Rothia aeria</name>
    <dbReference type="NCBI Taxonomy" id="172042"/>
    <lineage>
        <taxon>Bacteria</taxon>
        <taxon>Bacillati</taxon>
        <taxon>Actinomycetota</taxon>
        <taxon>Actinomycetes</taxon>
        <taxon>Micrococcales</taxon>
        <taxon>Micrococcaceae</taxon>
        <taxon>Rothia</taxon>
    </lineage>
</organism>
<dbReference type="EMBL" id="LR134479">
    <property type="protein sequence ID" value="VEI23420.1"/>
    <property type="molecule type" value="Genomic_DNA"/>
</dbReference>
<proteinExistence type="predicted"/>
<accession>A0A7Z9D6Y1</accession>
<reference evidence="3 4" key="1">
    <citation type="submission" date="2018-12" db="EMBL/GenBank/DDBJ databases">
        <authorList>
            <consortium name="Pathogen Informatics"/>
        </authorList>
    </citation>
    <scope>NUCLEOTIDE SEQUENCE [LARGE SCALE GENOMIC DNA]</scope>
    <source>
        <strain evidence="3 4">NCTC10207</strain>
    </source>
</reference>
<protein>
    <recommendedName>
        <fullName evidence="2">DUF6318 domain-containing protein</fullName>
    </recommendedName>
</protein>
<evidence type="ECO:0000256" key="1">
    <source>
        <dbReference type="SAM" id="MobiDB-lite"/>
    </source>
</evidence>
<dbReference type="Proteomes" id="UP000282386">
    <property type="component" value="Chromosome"/>
</dbReference>
<evidence type="ECO:0000313" key="3">
    <source>
        <dbReference type="EMBL" id="VEI23420.1"/>
    </source>
</evidence>
<feature type="region of interest" description="Disordered" evidence="1">
    <location>
        <begin position="32"/>
        <end position="110"/>
    </location>
</feature>
<sequence length="259" mass="28859">MIVEPNTDRIVPRRRALLLAGVGLGSLGLAACGGNSSSNEMSGKDNSSSSSVSETPQDSNSTTPSASGEASNTPDPSFSKGYSGGEKAPEGEYRAADEHGPAQNVRVPARPDESYKVNSLEGLKKSVFAWVEWSNYGIQTGDFDVARQFVSNEFTEEIERYDYYTKLYKEGGWIIDGIDVFEFHGDDPVIKDDGTYLWEFYLKWVKQIEVKSDGKWKPWENKRHDDDTFLLHIRHTDAGWKITGMPQVTGQKDKSEERG</sequence>
<feature type="compositionally biased region" description="Low complexity" evidence="1">
    <location>
        <begin position="32"/>
        <end position="53"/>
    </location>
</feature>
<dbReference type="Pfam" id="PF19843">
    <property type="entry name" value="DUF6318"/>
    <property type="match status" value="1"/>
</dbReference>
<name>A0A7Z9D6Y1_9MICC</name>
<feature type="compositionally biased region" description="Polar residues" evidence="1">
    <location>
        <begin position="54"/>
        <end position="76"/>
    </location>
</feature>
<dbReference type="AlphaFoldDB" id="A0A7Z9D6Y1"/>
<dbReference type="RefSeq" id="WP_126500256.1">
    <property type="nucleotide sequence ID" value="NZ_LR134479.1"/>
</dbReference>
<evidence type="ECO:0000259" key="2">
    <source>
        <dbReference type="Pfam" id="PF19843"/>
    </source>
</evidence>
<evidence type="ECO:0000313" key="4">
    <source>
        <dbReference type="Proteomes" id="UP000282386"/>
    </source>
</evidence>